<dbReference type="PANTHER" id="PTHR34648">
    <property type="entry name" value="CLOCK-INTERACTING PACEMAKER"/>
    <property type="match status" value="1"/>
</dbReference>
<dbReference type="GO" id="GO:0005634">
    <property type="term" value="C:nucleus"/>
    <property type="evidence" value="ECO:0007669"/>
    <property type="project" value="TreeGrafter"/>
</dbReference>
<dbReference type="OrthoDB" id="6374619at2759"/>
<keyword evidence="2" id="KW-1185">Reference proteome</keyword>
<protein>
    <submittedName>
        <fullName evidence="3 4">CLOCK-interacting pacemaker-like isoform X1</fullName>
    </submittedName>
</protein>
<accession>A0A6P7JHP2</accession>
<dbReference type="Proteomes" id="UP000515145">
    <property type="component" value="Chromosome 13"/>
</dbReference>
<proteinExistence type="predicted"/>
<evidence type="ECO:0000313" key="4">
    <source>
        <dbReference type="RefSeq" id="XP_028276346.1"/>
    </source>
</evidence>
<evidence type="ECO:0000313" key="2">
    <source>
        <dbReference type="Proteomes" id="UP000515145"/>
    </source>
</evidence>
<dbReference type="RefSeq" id="XP_028276345.1">
    <property type="nucleotide sequence ID" value="XM_028420544.1"/>
</dbReference>
<dbReference type="InterPro" id="IPR031602">
    <property type="entry name" value="CIPC"/>
</dbReference>
<feature type="region of interest" description="Disordered" evidence="1">
    <location>
        <begin position="1"/>
        <end position="102"/>
    </location>
</feature>
<dbReference type="GeneID" id="114445465"/>
<name>A0A6P7JHP2_9TELE</name>
<dbReference type="GO" id="GO:0045892">
    <property type="term" value="P:negative regulation of DNA-templated transcription"/>
    <property type="evidence" value="ECO:0007669"/>
    <property type="project" value="InterPro"/>
</dbReference>
<feature type="compositionally biased region" description="Polar residues" evidence="1">
    <location>
        <begin position="277"/>
        <end position="287"/>
    </location>
</feature>
<feature type="region of interest" description="Disordered" evidence="1">
    <location>
        <begin position="189"/>
        <end position="294"/>
    </location>
</feature>
<feature type="compositionally biased region" description="Basic and acidic residues" evidence="1">
    <location>
        <begin position="436"/>
        <end position="447"/>
    </location>
</feature>
<evidence type="ECO:0000256" key="1">
    <source>
        <dbReference type="SAM" id="MobiDB-lite"/>
    </source>
</evidence>
<organism evidence="2 3">
    <name type="scientific">Parambassis ranga</name>
    <name type="common">Indian glassy fish</name>
    <dbReference type="NCBI Taxonomy" id="210632"/>
    <lineage>
        <taxon>Eukaryota</taxon>
        <taxon>Metazoa</taxon>
        <taxon>Chordata</taxon>
        <taxon>Craniata</taxon>
        <taxon>Vertebrata</taxon>
        <taxon>Euteleostomi</taxon>
        <taxon>Actinopterygii</taxon>
        <taxon>Neopterygii</taxon>
        <taxon>Teleostei</taxon>
        <taxon>Neoteleostei</taxon>
        <taxon>Acanthomorphata</taxon>
        <taxon>Ovalentaria</taxon>
        <taxon>Ambassidae</taxon>
        <taxon>Parambassis</taxon>
    </lineage>
</organism>
<feature type="compositionally biased region" description="Low complexity" evidence="1">
    <location>
        <begin position="253"/>
        <end position="276"/>
    </location>
</feature>
<sequence>MPKEQPCLSEHSPRATSSKNAKDKSNSTTLLAIRDTKDTDNSSGRGSRCNSEKDSGFSDGSDWQQTDAEDQRKNKVQSRASEHTGTLPPGQNQEPGWRNPGNPTLTLAGPVYPPIYVVKDMVHKQQPGMIQKRNQLLWRNDIKKSNSSGSPHVIFFQQPNLQLPKPLSKKSYTAGKKIHGTYLPILNSYPRIAPHPSKKPPDKSSSTHESQNLSKRVCTEHKANDTAVTRGSPEQHLHKQPKLAVSTSDLLHSSSPRNSRSYSSSTTSSTAQGSPSVSTSHTTSNVLTARGHRNTTSIRNRRFLNTVQILRQSGLLDITLRTKELLRQSNATERDIAELRQHTELLCQTVSNPIHNLNGLTAWEQLYRVMADSGSYPDLRILQNIPILTQPDSDSKPDSISVGDTNSPQAAETSDVPPSCLLTTESDQSSAVLQETHPERGRKREIGGKSSDTVTFMSPDSSTG</sequence>
<dbReference type="RefSeq" id="XP_028276346.1">
    <property type="nucleotide sequence ID" value="XM_028420545.1"/>
</dbReference>
<feature type="region of interest" description="Disordered" evidence="1">
    <location>
        <begin position="388"/>
        <end position="464"/>
    </location>
</feature>
<dbReference type="Pfam" id="PF15800">
    <property type="entry name" value="CiPC"/>
    <property type="match status" value="1"/>
</dbReference>
<gene>
    <name evidence="3 4" type="primary">LOC114445465</name>
</gene>
<dbReference type="AlphaFoldDB" id="A0A6P7JHP2"/>
<dbReference type="GO" id="GO:0042754">
    <property type="term" value="P:negative regulation of circadian rhythm"/>
    <property type="evidence" value="ECO:0007669"/>
    <property type="project" value="InterPro"/>
</dbReference>
<feature type="compositionally biased region" description="Polar residues" evidence="1">
    <location>
        <begin position="450"/>
        <end position="464"/>
    </location>
</feature>
<evidence type="ECO:0000313" key="3">
    <source>
        <dbReference type="RefSeq" id="XP_028276345.1"/>
    </source>
</evidence>
<feature type="compositionally biased region" description="Polar residues" evidence="1">
    <location>
        <begin position="402"/>
        <end position="412"/>
    </location>
</feature>
<feature type="compositionally biased region" description="Polar residues" evidence="1">
    <location>
        <begin position="421"/>
        <end position="433"/>
    </location>
</feature>
<dbReference type="PANTHER" id="PTHR34648:SF7">
    <property type="entry name" value="SI:CH211-132B12.7"/>
    <property type="match status" value="1"/>
</dbReference>
<reference evidence="3 4" key="1">
    <citation type="submission" date="2025-04" db="UniProtKB">
        <authorList>
            <consortium name="RefSeq"/>
        </authorList>
    </citation>
    <scope>IDENTIFICATION</scope>
</reference>